<dbReference type="InterPro" id="IPR022011">
    <property type="entry name" value="IR1-M"/>
</dbReference>
<gene>
    <name evidence="2" type="ORF">J4Q44_G00147410</name>
</gene>
<dbReference type="AlphaFoldDB" id="A0AAN8LT12"/>
<organism evidence="2 3">
    <name type="scientific">Coregonus suidteri</name>
    <dbReference type="NCBI Taxonomy" id="861788"/>
    <lineage>
        <taxon>Eukaryota</taxon>
        <taxon>Metazoa</taxon>
        <taxon>Chordata</taxon>
        <taxon>Craniata</taxon>
        <taxon>Vertebrata</taxon>
        <taxon>Euteleostomi</taxon>
        <taxon>Actinopterygii</taxon>
        <taxon>Neopterygii</taxon>
        <taxon>Teleostei</taxon>
        <taxon>Protacanthopterygii</taxon>
        <taxon>Salmoniformes</taxon>
        <taxon>Salmonidae</taxon>
        <taxon>Coregoninae</taxon>
        <taxon>Coregonus</taxon>
    </lineage>
</organism>
<dbReference type="PROSITE" id="PS50196">
    <property type="entry name" value="RANBD1"/>
    <property type="match status" value="1"/>
</dbReference>
<name>A0AAN8LT12_9TELE</name>
<reference evidence="2 3" key="1">
    <citation type="submission" date="2021-04" db="EMBL/GenBank/DDBJ databases">
        <authorList>
            <person name="De Guttry C."/>
            <person name="Zahm M."/>
            <person name="Klopp C."/>
            <person name="Cabau C."/>
            <person name="Louis A."/>
            <person name="Berthelot C."/>
            <person name="Parey E."/>
            <person name="Roest Crollius H."/>
            <person name="Montfort J."/>
            <person name="Robinson-Rechavi M."/>
            <person name="Bucao C."/>
            <person name="Bouchez O."/>
            <person name="Gislard M."/>
            <person name="Lluch J."/>
            <person name="Milhes M."/>
            <person name="Lampietro C."/>
            <person name="Lopez Roques C."/>
            <person name="Donnadieu C."/>
            <person name="Braasch I."/>
            <person name="Desvignes T."/>
            <person name="Postlethwait J."/>
            <person name="Bobe J."/>
            <person name="Wedekind C."/>
            <person name="Guiguen Y."/>
        </authorList>
    </citation>
    <scope>NUCLEOTIDE SEQUENCE [LARGE SCALE GENOMIC DNA]</scope>
    <source>
        <strain evidence="2">Cs_M1</strain>
        <tissue evidence="2">Blood</tissue>
    </source>
</reference>
<evidence type="ECO:0000313" key="2">
    <source>
        <dbReference type="EMBL" id="KAK6315212.1"/>
    </source>
</evidence>
<protein>
    <recommendedName>
        <fullName evidence="1">RanBD1 domain-containing protein</fullName>
    </recommendedName>
</protein>
<dbReference type="InterPro" id="IPR000156">
    <property type="entry name" value="Ran_bind_dom"/>
</dbReference>
<dbReference type="InterPro" id="IPR011993">
    <property type="entry name" value="PH-like_dom_sf"/>
</dbReference>
<feature type="domain" description="RanBD1" evidence="1">
    <location>
        <begin position="243"/>
        <end position="280"/>
    </location>
</feature>
<dbReference type="EMBL" id="JAGTTL010000012">
    <property type="protein sequence ID" value="KAK6315212.1"/>
    <property type="molecule type" value="Genomic_DNA"/>
</dbReference>
<evidence type="ECO:0000259" key="1">
    <source>
        <dbReference type="PROSITE" id="PS50196"/>
    </source>
</evidence>
<evidence type="ECO:0000313" key="3">
    <source>
        <dbReference type="Proteomes" id="UP001356427"/>
    </source>
</evidence>
<keyword evidence="3" id="KW-1185">Reference proteome</keyword>
<dbReference type="Gene3D" id="2.30.29.30">
    <property type="entry name" value="Pleckstrin-homology domain (PH domain)/Phosphotyrosine-binding domain (PTB)"/>
    <property type="match status" value="1"/>
</dbReference>
<accession>A0AAN8LT12</accession>
<comment type="caution">
    <text evidence="2">The sequence shown here is derived from an EMBL/GenBank/DDBJ whole genome shotgun (WGS) entry which is preliminary data.</text>
</comment>
<proteinExistence type="predicted"/>
<dbReference type="Proteomes" id="UP001356427">
    <property type="component" value="Unassembled WGS sequence"/>
</dbReference>
<sequence>MVMSPPKFLSGTDSLQKIFGSSPPVTTEGWFFQRAPRLKTAVGDLPALQLHSKSQISTSSTQIGAPRYSMCVCCDTSPYTAVTCLALPAPSQAEADDDAEVEVVYVRQPTAEQALLARELLLPLTFSATRTNQDIPATDQSDDEDFETAVKALNGKLYQDLPKRKAASAGSGKFHGQSSYRDRRRQVLRLRQVFEGLDPEVVVVWEKRPTPEEGQKARNLQLPSTFFCGVGSDSEAEKDKTEDFETEIRKAQALVETKSGEEDEEILFKERTKLYRWRET</sequence>
<dbReference type="Pfam" id="PF12185">
    <property type="entry name" value="IR1-M"/>
    <property type="match status" value="2"/>
</dbReference>